<dbReference type="SUPFAM" id="SSF54236">
    <property type="entry name" value="Ubiquitin-like"/>
    <property type="match status" value="1"/>
</dbReference>
<dbReference type="EMBL" id="JAMRDG010000002">
    <property type="protein sequence ID" value="KAJ3688413.1"/>
    <property type="molecule type" value="Genomic_DNA"/>
</dbReference>
<keyword evidence="4" id="KW-1185">Reference proteome</keyword>
<reference evidence="3 4" key="1">
    <citation type="journal article" date="2022" name="Cell">
        <title>Repeat-based holocentromeres influence genome architecture and karyotype evolution.</title>
        <authorList>
            <person name="Hofstatter P.G."/>
            <person name="Thangavel G."/>
            <person name="Lux T."/>
            <person name="Neumann P."/>
            <person name="Vondrak T."/>
            <person name="Novak P."/>
            <person name="Zhang M."/>
            <person name="Costa L."/>
            <person name="Castellani M."/>
            <person name="Scott A."/>
            <person name="Toegelov H."/>
            <person name="Fuchs J."/>
            <person name="Mata-Sucre Y."/>
            <person name="Dias Y."/>
            <person name="Vanzela A.L.L."/>
            <person name="Huettel B."/>
            <person name="Almeida C.C.S."/>
            <person name="Simkova H."/>
            <person name="Souza G."/>
            <person name="Pedrosa-Harand A."/>
            <person name="Macas J."/>
            <person name="Mayer K.F.X."/>
            <person name="Houben A."/>
            <person name="Marques A."/>
        </authorList>
    </citation>
    <scope>NUCLEOTIDE SEQUENCE [LARGE SCALE GENOMIC DNA]</scope>
    <source>
        <strain evidence="3">RhyTen1mFocal</strain>
    </source>
</reference>
<name>A0AAD6EL55_9POAL</name>
<evidence type="ECO:0000259" key="2">
    <source>
        <dbReference type="PROSITE" id="PS50053"/>
    </source>
</evidence>
<comment type="caution">
    <text evidence="3">The sequence shown here is derived from an EMBL/GenBank/DDBJ whole genome shotgun (WGS) entry which is preliminary data.</text>
</comment>
<keyword evidence="1" id="KW-0472">Membrane</keyword>
<protein>
    <recommendedName>
        <fullName evidence="2">Ubiquitin-like domain-containing protein</fullName>
    </recommendedName>
</protein>
<dbReference type="PANTHER" id="PTHR13527">
    <property type="entry name" value="SAYSVFN DOMAIN-CONTAINING PROTEIN 1"/>
    <property type="match status" value="1"/>
</dbReference>
<feature type="domain" description="Ubiquitin-like" evidence="2">
    <location>
        <begin position="9"/>
        <end position="63"/>
    </location>
</feature>
<keyword evidence="1" id="KW-1133">Transmembrane helix</keyword>
<dbReference type="PROSITE" id="PS50053">
    <property type="entry name" value="UBIQUITIN_2"/>
    <property type="match status" value="1"/>
</dbReference>
<sequence>MASSEGDEVSVTVRFVGPSRPASLSLPPVVKVGELRKRIASERNLPSDRLKLVLHGKTLHDKKNADSVEDATVKLAHGDCLMVAVMPTRPAKHLRPEDSDDDEEELKFEVPQTAGPWKRKIFMFLRHKLRIPDIVLMVIFSISLKAWVCIMLWFLLAPIAQKLDLGPIYIIGTGFLIILLNLGRRQHGELSAYSIFNEDFRELPGTLNAERFDRDIRAGRL</sequence>
<evidence type="ECO:0000256" key="1">
    <source>
        <dbReference type="SAM" id="Phobius"/>
    </source>
</evidence>
<feature type="transmembrane region" description="Helical" evidence="1">
    <location>
        <begin position="166"/>
        <end position="183"/>
    </location>
</feature>
<dbReference type="InterPro" id="IPR000626">
    <property type="entry name" value="Ubiquitin-like_dom"/>
</dbReference>
<proteinExistence type="predicted"/>
<dbReference type="InterPro" id="IPR039159">
    <property type="entry name" value="SAYSD1"/>
</dbReference>
<dbReference type="Gene3D" id="3.10.20.90">
    <property type="entry name" value="Phosphatidylinositol 3-kinase Catalytic Subunit, Chain A, domain 1"/>
    <property type="match status" value="1"/>
</dbReference>
<evidence type="ECO:0000313" key="3">
    <source>
        <dbReference type="EMBL" id="KAJ3688413.1"/>
    </source>
</evidence>
<dbReference type="AlphaFoldDB" id="A0AAD6EL55"/>
<dbReference type="Proteomes" id="UP001210211">
    <property type="component" value="Unassembled WGS sequence"/>
</dbReference>
<dbReference type="PANTHER" id="PTHR13527:SF0">
    <property type="entry name" value="SAYSVFN DOMAIN-CONTAINING PROTEIN 1"/>
    <property type="match status" value="1"/>
</dbReference>
<keyword evidence="1" id="KW-0812">Transmembrane</keyword>
<dbReference type="Pfam" id="PF10260">
    <property type="entry name" value="SAYSvFN"/>
    <property type="match status" value="1"/>
</dbReference>
<dbReference type="InterPro" id="IPR029071">
    <property type="entry name" value="Ubiquitin-like_domsf"/>
</dbReference>
<evidence type="ECO:0000313" key="4">
    <source>
        <dbReference type="Proteomes" id="UP001210211"/>
    </source>
</evidence>
<feature type="transmembrane region" description="Helical" evidence="1">
    <location>
        <begin position="134"/>
        <end position="160"/>
    </location>
</feature>
<gene>
    <name evidence="3" type="ORF">LUZ61_017577</name>
</gene>
<dbReference type="InterPro" id="IPR019387">
    <property type="entry name" value="SAYSvFN_dom"/>
</dbReference>
<accession>A0AAD6EL55</accession>
<organism evidence="3 4">
    <name type="scientific">Rhynchospora tenuis</name>
    <dbReference type="NCBI Taxonomy" id="198213"/>
    <lineage>
        <taxon>Eukaryota</taxon>
        <taxon>Viridiplantae</taxon>
        <taxon>Streptophyta</taxon>
        <taxon>Embryophyta</taxon>
        <taxon>Tracheophyta</taxon>
        <taxon>Spermatophyta</taxon>
        <taxon>Magnoliopsida</taxon>
        <taxon>Liliopsida</taxon>
        <taxon>Poales</taxon>
        <taxon>Cyperaceae</taxon>
        <taxon>Cyperoideae</taxon>
        <taxon>Rhynchosporeae</taxon>
        <taxon>Rhynchospora</taxon>
    </lineage>
</organism>